<accession>A0A8B6CEE2</accession>
<dbReference type="AlphaFoldDB" id="A0A8B6CEE2"/>
<evidence type="ECO:0000313" key="2">
    <source>
        <dbReference type="EMBL" id="VDI03953.1"/>
    </source>
</evidence>
<sequence length="49" mass="5166">SSNNVDVDASSIDATILGLEFGALAIAIVLSIFLSFFERNRRGGRPGVV</sequence>
<organism evidence="2 3">
    <name type="scientific">Mytilus galloprovincialis</name>
    <name type="common">Mediterranean mussel</name>
    <dbReference type="NCBI Taxonomy" id="29158"/>
    <lineage>
        <taxon>Eukaryota</taxon>
        <taxon>Metazoa</taxon>
        <taxon>Spiralia</taxon>
        <taxon>Lophotrochozoa</taxon>
        <taxon>Mollusca</taxon>
        <taxon>Bivalvia</taxon>
        <taxon>Autobranchia</taxon>
        <taxon>Pteriomorphia</taxon>
        <taxon>Mytilida</taxon>
        <taxon>Mytiloidea</taxon>
        <taxon>Mytilidae</taxon>
        <taxon>Mytilinae</taxon>
        <taxon>Mytilus</taxon>
    </lineage>
</organism>
<proteinExistence type="predicted"/>
<keyword evidence="1" id="KW-0472">Membrane</keyword>
<name>A0A8B6CEE2_MYTGA</name>
<reference evidence="2" key="1">
    <citation type="submission" date="2018-11" db="EMBL/GenBank/DDBJ databases">
        <authorList>
            <person name="Alioto T."/>
            <person name="Alioto T."/>
        </authorList>
    </citation>
    <scope>NUCLEOTIDE SEQUENCE</scope>
</reference>
<keyword evidence="3" id="KW-1185">Reference proteome</keyword>
<protein>
    <submittedName>
        <fullName evidence="2">Uncharacterized protein</fullName>
    </submittedName>
</protein>
<keyword evidence="1" id="KW-0812">Transmembrane</keyword>
<keyword evidence="1" id="KW-1133">Transmembrane helix</keyword>
<evidence type="ECO:0000256" key="1">
    <source>
        <dbReference type="SAM" id="Phobius"/>
    </source>
</evidence>
<comment type="caution">
    <text evidence="2">The sequence shown here is derived from an EMBL/GenBank/DDBJ whole genome shotgun (WGS) entry which is preliminary data.</text>
</comment>
<feature type="non-terminal residue" evidence="2">
    <location>
        <position position="49"/>
    </location>
</feature>
<feature type="transmembrane region" description="Helical" evidence="1">
    <location>
        <begin position="16"/>
        <end position="37"/>
    </location>
</feature>
<gene>
    <name evidence="2" type="ORF">MGAL_10B035446</name>
</gene>
<feature type="non-terminal residue" evidence="2">
    <location>
        <position position="1"/>
    </location>
</feature>
<evidence type="ECO:0000313" key="3">
    <source>
        <dbReference type="Proteomes" id="UP000596742"/>
    </source>
</evidence>
<dbReference type="EMBL" id="UYJE01001652">
    <property type="protein sequence ID" value="VDI03953.1"/>
    <property type="molecule type" value="Genomic_DNA"/>
</dbReference>
<dbReference type="Proteomes" id="UP000596742">
    <property type="component" value="Unassembled WGS sequence"/>
</dbReference>